<comment type="cofactor">
    <cofactor evidence="1">
        <name>Mg(2+)</name>
        <dbReference type="ChEBI" id="CHEBI:18420"/>
    </cofactor>
</comment>
<evidence type="ECO:0000256" key="3">
    <source>
        <dbReference type="ARBA" id="ARBA00004799"/>
    </source>
</evidence>
<keyword evidence="25" id="KW-1185">Reference proteome</keyword>
<evidence type="ECO:0000256" key="13">
    <source>
        <dbReference type="ARBA" id="ARBA00022842"/>
    </source>
</evidence>
<evidence type="ECO:0000313" key="24">
    <source>
        <dbReference type="EMBL" id="ADV62851.1"/>
    </source>
</evidence>
<evidence type="ECO:0000256" key="2">
    <source>
        <dbReference type="ARBA" id="ARBA00002714"/>
    </source>
</evidence>
<evidence type="ECO:0000313" key="25">
    <source>
        <dbReference type="Proteomes" id="UP000008631"/>
    </source>
</evidence>
<comment type="pathway">
    <text evidence="3">Cofactor biosynthesis; tetrahydrofolate biosynthesis; 7,8-dihydrofolate from 2-amino-4-hydroxy-6-hydroxymethyl-7,8-dihydropteridine diphosphate and 4-aminobenzoate: step 2/2.</text>
</comment>
<evidence type="ECO:0000256" key="9">
    <source>
        <dbReference type="ARBA" id="ARBA00022598"/>
    </source>
</evidence>
<evidence type="ECO:0000256" key="4">
    <source>
        <dbReference type="ARBA" id="ARBA00005150"/>
    </source>
</evidence>
<dbReference type="PANTHER" id="PTHR11136">
    <property type="entry name" value="FOLYLPOLYGLUTAMATE SYNTHASE-RELATED"/>
    <property type="match status" value="1"/>
</dbReference>
<dbReference type="eggNOG" id="COG0285">
    <property type="taxonomic scope" value="Bacteria"/>
</dbReference>
<comment type="similarity">
    <text evidence="5">Belongs to the folylpolyglutamate synthase family.</text>
</comment>
<feature type="domain" description="Mur ligase central" evidence="23">
    <location>
        <begin position="64"/>
        <end position="295"/>
    </location>
</feature>
<dbReference type="PANTHER" id="PTHR11136:SF0">
    <property type="entry name" value="DIHYDROFOLATE SYNTHETASE-RELATED"/>
    <property type="match status" value="1"/>
</dbReference>
<evidence type="ECO:0000256" key="15">
    <source>
        <dbReference type="ARBA" id="ARBA00030048"/>
    </source>
</evidence>
<evidence type="ECO:0000256" key="8">
    <source>
        <dbReference type="ARBA" id="ARBA00019357"/>
    </source>
</evidence>
<dbReference type="NCBIfam" id="TIGR01499">
    <property type="entry name" value="folC"/>
    <property type="match status" value="1"/>
</dbReference>
<comment type="catalytic activity">
    <reaction evidence="20">
        <text>(6R)-5,10-methylenetetrahydrofolyl-(gamma-L-Glu)(n) + L-glutamate + ATP = (6R)-5,10-methylenetetrahydrofolyl-(gamma-L-Glu)(n+1) + ADP + phosphate + H(+)</text>
        <dbReference type="Rhea" id="RHEA:51912"/>
        <dbReference type="Rhea" id="RHEA-COMP:13257"/>
        <dbReference type="Rhea" id="RHEA-COMP:13258"/>
        <dbReference type="ChEBI" id="CHEBI:15378"/>
        <dbReference type="ChEBI" id="CHEBI:29985"/>
        <dbReference type="ChEBI" id="CHEBI:30616"/>
        <dbReference type="ChEBI" id="CHEBI:43474"/>
        <dbReference type="ChEBI" id="CHEBI:136572"/>
        <dbReference type="ChEBI" id="CHEBI:456216"/>
        <dbReference type="EC" id="6.3.2.17"/>
    </reaction>
</comment>
<evidence type="ECO:0000259" key="22">
    <source>
        <dbReference type="Pfam" id="PF02875"/>
    </source>
</evidence>
<keyword evidence="10" id="KW-0479">Metal-binding</keyword>
<comment type="catalytic activity">
    <reaction evidence="21">
        <text>7,8-dihydropteroate + L-glutamate + ATP = 7,8-dihydrofolate + ADP + phosphate + H(+)</text>
        <dbReference type="Rhea" id="RHEA:23584"/>
        <dbReference type="ChEBI" id="CHEBI:15378"/>
        <dbReference type="ChEBI" id="CHEBI:17839"/>
        <dbReference type="ChEBI" id="CHEBI:29985"/>
        <dbReference type="ChEBI" id="CHEBI:30616"/>
        <dbReference type="ChEBI" id="CHEBI:43474"/>
        <dbReference type="ChEBI" id="CHEBI:57451"/>
        <dbReference type="ChEBI" id="CHEBI:456216"/>
        <dbReference type="EC" id="6.3.2.12"/>
    </reaction>
</comment>
<evidence type="ECO:0000259" key="23">
    <source>
        <dbReference type="Pfam" id="PF08245"/>
    </source>
</evidence>
<dbReference type="InterPro" id="IPR013221">
    <property type="entry name" value="Mur_ligase_cen"/>
</dbReference>
<dbReference type="SUPFAM" id="SSF53244">
    <property type="entry name" value="MurD-like peptide ligases, peptide-binding domain"/>
    <property type="match status" value="1"/>
</dbReference>
<reference evidence="24 25" key="2">
    <citation type="journal article" date="2011" name="Stand. Genomic Sci.">
        <title>Complete genome sequence of Isosphaera pallida type strain (IS1B).</title>
        <authorList>
            <consortium name="US DOE Joint Genome Institute (JGI-PGF)"/>
            <person name="Goker M."/>
            <person name="Cleland D."/>
            <person name="Saunders E."/>
            <person name="Lapidus A."/>
            <person name="Nolan M."/>
            <person name="Lucas S."/>
            <person name="Hammon N."/>
            <person name="Deshpande S."/>
            <person name="Cheng J.F."/>
            <person name="Tapia R."/>
            <person name="Han C."/>
            <person name="Goodwin L."/>
            <person name="Pitluck S."/>
            <person name="Liolios K."/>
            <person name="Pagani I."/>
            <person name="Ivanova N."/>
            <person name="Mavromatis K."/>
            <person name="Pati A."/>
            <person name="Chen A."/>
            <person name="Palaniappan K."/>
            <person name="Land M."/>
            <person name="Hauser L."/>
            <person name="Chang Y.J."/>
            <person name="Jeffries C.D."/>
            <person name="Detter J.C."/>
            <person name="Beck B."/>
            <person name="Woyke T."/>
            <person name="Bristow J."/>
            <person name="Eisen J.A."/>
            <person name="Markowitz V."/>
            <person name="Hugenholtz P."/>
            <person name="Kyrpides N.C."/>
            <person name="Klenk H.P."/>
        </authorList>
    </citation>
    <scope>NUCLEOTIDE SEQUENCE [LARGE SCALE GENOMIC DNA]</scope>
    <source>
        <strain evidence="25">ATCC 43644 / DSM 9630 / IS1B</strain>
    </source>
</reference>
<evidence type="ECO:0000256" key="5">
    <source>
        <dbReference type="ARBA" id="ARBA00008276"/>
    </source>
</evidence>
<dbReference type="GO" id="GO:0008841">
    <property type="term" value="F:dihydrofolate synthase activity"/>
    <property type="evidence" value="ECO:0007669"/>
    <property type="project" value="UniProtKB-EC"/>
</dbReference>
<evidence type="ECO:0000256" key="1">
    <source>
        <dbReference type="ARBA" id="ARBA00001946"/>
    </source>
</evidence>
<dbReference type="KEGG" id="ipa:Isop_2273"/>
<proteinExistence type="inferred from homology"/>
<name>E8R5U4_ISOPI</name>
<dbReference type="RefSeq" id="WP_013565139.1">
    <property type="nucleotide sequence ID" value="NC_014962.1"/>
</dbReference>
<evidence type="ECO:0000256" key="18">
    <source>
        <dbReference type="ARBA" id="ARBA00047493"/>
    </source>
</evidence>
<dbReference type="FunFam" id="3.40.1190.10:FF:000011">
    <property type="entry name" value="Folylpolyglutamate synthase/dihydrofolate synthase"/>
    <property type="match status" value="1"/>
</dbReference>
<evidence type="ECO:0000256" key="16">
    <source>
        <dbReference type="ARBA" id="ARBA00030592"/>
    </source>
</evidence>
<keyword evidence="14" id="KW-0289">Folate biosynthesis</keyword>
<keyword evidence="9 24" id="KW-0436">Ligase</keyword>
<dbReference type="GO" id="GO:0005737">
    <property type="term" value="C:cytoplasm"/>
    <property type="evidence" value="ECO:0007669"/>
    <property type="project" value="TreeGrafter"/>
</dbReference>
<evidence type="ECO:0000256" key="21">
    <source>
        <dbReference type="ARBA" id="ARBA00049161"/>
    </source>
</evidence>
<accession>E8R5U4</accession>
<gene>
    <name evidence="24" type="ordered locus">Isop_2273</name>
</gene>
<dbReference type="InterPro" id="IPR036565">
    <property type="entry name" value="Mur-like_cat_sf"/>
</dbReference>
<evidence type="ECO:0000256" key="7">
    <source>
        <dbReference type="ARBA" id="ARBA00013025"/>
    </source>
</evidence>
<dbReference type="EC" id="6.3.2.12" evidence="6"/>
<dbReference type="Proteomes" id="UP000008631">
    <property type="component" value="Chromosome"/>
</dbReference>
<dbReference type="PROSITE" id="PS01012">
    <property type="entry name" value="FOLYLPOLYGLU_SYNT_2"/>
    <property type="match status" value="1"/>
</dbReference>
<sequence length="469" mass="51454">MVTTTLTTSPPSGSDPALAFLYRRINYERAGVSDQTKRELRLTRMRRLVRVLGDPHDGPIVLHVTGTKGKGSTATMLAAILRQAGWRVGLYTSPHLHRIEERIRLDGEPIDPQVFRGLVEEVRPVVERLDRELGASLTFFEVLTAIAFLHFARVGAEVWVVEVGMGGRLDSTNIVRPAVATITSVSLDHVRILGDTPEAIAYEKAGIVKRRRPAVTGVGEPGPAAVIRRVARQRRAPLTHIGFDFDFEYDPPAPPLDRPDPGRARVWSRHRELQGFRLPLFGRHQAHNLAVTLATLDSLAEHHGPIVDHEAIRLGLEQTRIDARVETRRDPGGPWLVIDGCHNVASARALAETLADCFPPGSRTLVFGTSQDKDLAGQLEQLLPTCDRVVATRYVNNPRAVAPEAVARAVEQVACRIGWSGGVHIEPDPARALERARDPDLTPPDFGQIVVAGSLFLAAEAREVLDGTH</sequence>
<feature type="domain" description="Mur ligase C-terminal" evidence="22">
    <location>
        <begin position="324"/>
        <end position="454"/>
    </location>
</feature>
<comment type="pathway">
    <text evidence="4">Cofactor biosynthesis; tetrahydrofolylpolyglutamate biosynthesis.</text>
</comment>
<protein>
    <recommendedName>
        <fullName evidence="8">Dihydrofolate synthase/folylpolyglutamate synthase</fullName>
        <ecNumber evidence="6">6.3.2.12</ecNumber>
        <ecNumber evidence="7">6.3.2.17</ecNumber>
    </recommendedName>
    <alternativeName>
        <fullName evidence="17">Folylpoly-gamma-glutamate synthetase-dihydrofolate synthetase</fullName>
    </alternativeName>
    <alternativeName>
        <fullName evidence="15">Folylpolyglutamate synthetase</fullName>
    </alternativeName>
    <alternativeName>
        <fullName evidence="16">Tetrahydrofolylpolyglutamate synthase</fullName>
    </alternativeName>
</protein>
<evidence type="ECO:0000256" key="10">
    <source>
        <dbReference type="ARBA" id="ARBA00022723"/>
    </source>
</evidence>
<comment type="catalytic activity">
    <reaction evidence="18">
        <text>(6S)-5,6,7,8-tetrahydrofolyl-(gamma-L-Glu)(n) + L-glutamate + ATP = (6S)-5,6,7,8-tetrahydrofolyl-(gamma-L-Glu)(n+1) + ADP + phosphate + H(+)</text>
        <dbReference type="Rhea" id="RHEA:10580"/>
        <dbReference type="Rhea" id="RHEA-COMP:14738"/>
        <dbReference type="Rhea" id="RHEA-COMP:14740"/>
        <dbReference type="ChEBI" id="CHEBI:15378"/>
        <dbReference type="ChEBI" id="CHEBI:29985"/>
        <dbReference type="ChEBI" id="CHEBI:30616"/>
        <dbReference type="ChEBI" id="CHEBI:43474"/>
        <dbReference type="ChEBI" id="CHEBI:141005"/>
        <dbReference type="ChEBI" id="CHEBI:456216"/>
        <dbReference type="EC" id="6.3.2.17"/>
    </reaction>
</comment>
<evidence type="ECO:0000256" key="14">
    <source>
        <dbReference type="ARBA" id="ARBA00022909"/>
    </source>
</evidence>
<reference key="1">
    <citation type="submission" date="2010-11" db="EMBL/GenBank/DDBJ databases">
        <title>The complete sequence of chromosome of Isophaera pallida ATCC 43644.</title>
        <authorList>
            <consortium name="US DOE Joint Genome Institute (JGI-PGF)"/>
            <person name="Lucas S."/>
            <person name="Copeland A."/>
            <person name="Lapidus A."/>
            <person name="Bruce D."/>
            <person name="Goodwin L."/>
            <person name="Pitluck S."/>
            <person name="Kyrpides N."/>
            <person name="Mavromatis K."/>
            <person name="Pagani I."/>
            <person name="Ivanova N."/>
            <person name="Saunders E."/>
            <person name="Brettin T."/>
            <person name="Detter J.C."/>
            <person name="Han C."/>
            <person name="Tapia R."/>
            <person name="Land M."/>
            <person name="Hauser L."/>
            <person name="Markowitz V."/>
            <person name="Cheng J.-F."/>
            <person name="Hugenholtz P."/>
            <person name="Woyke T."/>
            <person name="Wu D."/>
            <person name="Eisen J.A."/>
        </authorList>
    </citation>
    <scope>NUCLEOTIDE SEQUENCE</scope>
    <source>
        <strain>ATCC 43644</strain>
    </source>
</reference>
<organism evidence="24 25">
    <name type="scientific">Isosphaera pallida (strain ATCC 43644 / DSM 9630 / IS1B)</name>
    <dbReference type="NCBI Taxonomy" id="575540"/>
    <lineage>
        <taxon>Bacteria</taxon>
        <taxon>Pseudomonadati</taxon>
        <taxon>Planctomycetota</taxon>
        <taxon>Planctomycetia</taxon>
        <taxon>Isosphaerales</taxon>
        <taxon>Isosphaeraceae</taxon>
        <taxon>Isosphaera</taxon>
    </lineage>
</organism>
<dbReference type="Gene3D" id="3.40.1190.10">
    <property type="entry name" value="Mur-like, catalytic domain"/>
    <property type="match status" value="1"/>
</dbReference>
<evidence type="ECO:0000256" key="19">
    <source>
        <dbReference type="ARBA" id="ARBA00047808"/>
    </source>
</evidence>
<evidence type="ECO:0000256" key="20">
    <source>
        <dbReference type="ARBA" id="ARBA00049035"/>
    </source>
</evidence>
<dbReference type="GO" id="GO:0004326">
    <property type="term" value="F:tetrahydrofolylpolyglutamate synthase activity"/>
    <property type="evidence" value="ECO:0007669"/>
    <property type="project" value="UniProtKB-EC"/>
</dbReference>
<evidence type="ECO:0000256" key="17">
    <source>
        <dbReference type="ARBA" id="ARBA00032510"/>
    </source>
</evidence>
<dbReference type="InterPro" id="IPR036615">
    <property type="entry name" value="Mur_ligase_C_dom_sf"/>
</dbReference>
<evidence type="ECO:0000256" key="6">
    <source>
        <dbReference type="ARBA" id="ARBA00013023"/>
    </source>
</evidence>
<dbReference type="PIRSF" id="PIRSF001563">
    <property type="entry name" value="Folylpolyglu_synth"/>
    <property type="match status" value="1"/>
</dbReference>
<evidence type="ECO:0000256" key="11">
    <source>
        <dbReference type="ARBA" id="ARBA00022741"/>
    </source>
</evidence>
<dbReference type="STRING" id="575540.Isop_2273"/>
<dbReference type="Pfam" id="PF08245">
    <property type="entry name" value="Mur_ligase_M"/>
    <property type="match status" value="1"/>
</dbReference>
<dbReference type="Gene3D" id="3.90.190.20">
    <property type="entry name" value="Mur ligase, C-terminal domain"/>
    <property type="match status" value="1"/>
</dbReference>
<dbReference type="SUPFAM" id="SSF53623">
    <property type="entry name" value="MurD-like peptide ligases, catalytic domain"/>
    <property type="match status" value="1"/>
</dbReference>
<dbReference type="GO" id="GO:0005524">
    <property type="term" value="F:ATP binding"/>
    <property type="evidence" value="ECO:0007669"/>
    <property type="project" value="UniProtKB-KW"/>
</dbReference>
<dbReference type="Pfam" id="PF02875">
    <property type="entry name" value="Mur_ligase_C"/>
    <property type="match status" value="1"/>
</dbReference>
<keyword evidence="13" id="KW-0460">Magnesium</keyword>
<dbReference type="InterPro" id="IPR004101">
    <property type="entry name" value="Mur_ligase_C"/>
</dbReference>
<comment type="function">
    <text evidence="2">Functions in two distinct reactions of the de novo folate biosynthetic pathway. Catalyzes the addition of a glutamate residue to dihydropteroate (7,8-dihydropteroate or H2Pte) to form dihydrofolate (7,8-dihydrofolate monoglutamate or H2Pte-Glu). Also catalyzes successive additions of L-glutamate to tetrahydrofolate or 10-formyltetrahydrofolate or 5,10-methylenetetrahydrofolate, leading to folylpolyglutamate derivatives.</text>
</comment>
<dbReference type="InParanoid" id="E8R5U4"/>
<keyword evidence="12" id="KW-0067">ATP-binding</keyword>
<dbReference type="GO" id="GO:0046656">
    <property type="term" value="P:folic acid biosynthetic process"/>
    <property type="evidence" value="ECO:0007669"/>
    <property type="project" value="UniProtKB-KW"/>
</dbReference>
<dbReference type="EMBL" id="CP002353">
    <property type="protein sequence ID" value="ADV62851.1"/>
    <property type="molecule type" value="Genomic_DNA"/>
</dbReference>
<dbReference type="AlphaFoldDB" id="E8R5U4"/>
<evidence type="ECO:0000256" key="12">
    <source>
        <dbReference type="ARBA" id="ARBA00022840"/>
    </source>
</evidence>
<dbReference type="EC" id="6.3.2.17" evidence="7"/>
<keyword evidence="11" id="KW-0547">Nucleotide-binding</keyword>
<dbReference type="HOGENOM" id="CLU_015869_1_2_0"/>
<dbReference type="InterPro" id="IPR001645">
    <property type="entry name" value="Folylpolyglutamate_synth"/>
</dbReference>
<comment type="catalytic activity">
    <reaction evidence="19">
        <text>10-formyltetrahydrofolyl-(gamma-L-Glu)(n) + L-glutamate + ATP = 10-formyltetrahydrofolyl-(gamma-L-Glu)(n+1) + ADP + phosphate + H(+)</text>
        <dbReference type="Rhea" id="RHEA:51904"/>
        <dbReference type="Rhea" id="RHEA-COMP:13088"/>
        <dbReference type="Rhea" id="RHEA-COMP:14300"/>
        <dbReference type="ChEBI" id="CHEBI:15378"/>
        <dbReference type="ChEBI" id="CHEBI:29985"/>
        <dbReference type="ChEBI" id="CHEBI:30616"/>
        <dbReference type="ChEBI" id="CHEBI:43474"/>
        <dbReference type="ChEBI" id="CHEBI:134413"/>
        <dbReference type="ChEBI" id="CHEBI:456216"/>
        <dbReference type="EC" id="6.3.2.17"/>
    </reaction>
</comment>
<dbReference type="GO" id="GO:0046872">
    <property type="term" value="F:metal ion binding"/>
    <property type="evidence" value="ECO:0007669"/>
    <property type="project" value="UniProtKB-KW"/>
</dbReference>
<dbReference type="InterPro" id="IPR018109">
    <property type="entry name" value="Folylpolyglutamate_synth_CS"/>
</dbReference>
<dbReference type="OrthoDB" id="9809356at2"/>
<dbReference type="FunCoup" id="E8R5U4">
    <property type="interactions" value="539"/>
</dbReference>